<dbReference type="AlphaFoldDB" id="A0A1N6N459"/>
<dbReference type="GO" id="GO:0007165">
    <property type="term" value="P:signal transduction"/>
    <property type="evidence" value="ECO:0007669"/>
    <property type="project" value="InterPro"/>
</dbReference>
<reference evidence="3" key="1">
    <citation type="submission" date="2017-01" db="EMBL/GenBank/DDBJ databases">
        <authorList>
            <person name="Varghese N."/>
            <person name="Submissions S."/>
        </authorList>
    </citation>
    <scope>NUCLEOTIDE SEQUENCE [LARGE SCALE GENOMIC DNA]</scope>
    <source>
        <strain evidence="3">ATCC 51758</strain>
    </source>
</reference>
<dbReference type="InterPro" id="IPR039315">
    <property type="entry name" value="CheW"/>
</dbReference>
<feature type="domain" description="CheW-like" evidence="1">
    <location>
        <begin position="61"/>
        <end position="206"/>
    </location>
</feature>
<proteinExistence type="predicted"/>
<sequence>MTRPAGRGGAAIDWSEIRRRMADAERALEEQFVPAPGQRRAILEARARALAAGAPAEPGASIEVLEFTLANERYAIESSWVSEVVPLRELTPLPGTPAFVLGIIHLRGEVISVLDLKKFFELPDRGLSDLDKAIVLDDGAMQFAILADAIVGVRRLLLDDVQPPLPTLTDVRADYLLGITRQSEVVLDGRKLLADPAIVVADETGG</sequence>
<evidence type="ECO:0000259" key="1">
    <source>
        <dbReference type="PROSITE" id="PS50851"/>
    </source>
</evidence>
<dbReference type="PROSITE" id="PS50851">
    <property type="entry name" value="CHEW"/>
    <property type="match status" value="1"/>
</dbReference>
<dbReference type="PANTHER" id="PTHR22617:SF43">
    <property type="entry name" value="PROTEIN PILI"/>
    <property type="match status" value="1"/>
</dbReference>
<dbReference type="InterPro" id="IPR036061">
    <property type="entry name" value="CheW-like_dom_sf"/>
</dbReference>
<dbReference type="OrthoDB" id="9790406at2"/>
<protein>
    <submittedName>
        <fullName evidence="2">CheW protein</fullName>
    </submittedName>
</protein>
<evidence type="ECO:0000313" key="2">
    <source>
        <dbReference type="EMBL" id="SIP86870.1"/>
    </source>
</evidence>
<dbReference type="PANTHER" id="PTHR22617">
    <property type="entry name" value="CHEMOTAXIS SENSOR HISTIDINE KINASE-RELATED"/>
    <property type="match status" value="1"/>
</dbReference>
<dbReference type="Pfam" id="PF01584">
    <property type="entry name" value="CheW"/>
    <property type="match status" value="1"/>
</dbReference>
<dbReference type="InterPro" id="IPR002545">
    <property type="entry name" value="CheW-lke_dom"/>
</dbReference>
<dbReference type="SMART" id="SM00260">
    <property type="entry name" value="CheW"/>
    <property type="match status" value="1"/>
</dbReference>
<dbReference type="EMBL" id="FTMD01000001">
    <property type="protein sequence ID" value="SIP86870.1"/>
    <property type="molecule type" value="Genomic_DNA"/>
</dbReference>
<keyword evidence="3" id="KW-1185">Reference proteome</keyword>
<evidence type="ECO:0000313" key="3">
    <source>
        <dbReference type="Proteomes" id="UP000186819"/>
    </source>
</evidence>
<dbReference type="Gene3D" id="2.40.50.180">
    <property type="entry name" value="CheA-289, Domain 4"/>
    <property type="match status" value="1"/>
</dbReference>
<accession>A0A1N6N459</accession>
<dbReference type="Proteomes" id="UP000186819">
    <property type="component" value="Unassembled WGS sequence"/>
</dbReference>
<dbReference type="GO" id="GO:0006935">
    <property type="term" value="P:chemotaxis"/>
    <property type="evidence" value="ECO:0007669"/>
    <property type="project" value="InterPro"/>
</dbReference>
<dbReference type="RefSeq" id="WP_076600115.1">
    <property type="nucleotide sequence ID" value="NZ_FTMD01000001.1"/>
</dbReference>
<dbReference type="SUPFAM" id="SSF50341">
    <property type="entry name" value="CheW-like"/>
    <property type="match status" value="1"/>
</dbReference>
<dbReference type="STRING" id="34027.SAMN05421829_10167"/>
<dbReference type="GO" id="GO:0005829">
    <property type="term" value="C:cytosol"/>
    <property type="evidence" value="ECO:0007669"/>
    <property type="project" value="TreeGrafter"/>
</dbReference>
<dbReference type="Gene3D" id="2.30.30.40">
    <property type="entry name" value="SH3 Domains"/>
    <property type="match status" value="1"/>
</dbReference>
<gene>
    <name evidence="2" type="ORF">SAMN05421829_10167</name>
</gene>
<name>A0A1N6N459_9RHOO</name>
<organism evidence="2 3">
    <name type="scientific">Aromatoleum tolulyticum</name>
    <dbReference type="NCBI Taxonomy" id="34027"/>
    <lineage>
        <taxon>Bacteria</taxon>
        <taxon>Pseudomonadati</taxon>
        <taxon>Pseudomonadota</taxon>
        <taxon>Betaproteobacteria</taxon>
        <taxon>Rhodocyclales</taxon>
        <taxon>Rhodocyclaceae</taxon>
        <taxon>Aromatoleum</taxon>
    </lineage>
</organism>